<dbReference type="InterPro" id="IPR050336">
    <property type="entry name" value="Chromosome_partition/occlusion"/>
</dbReference>
<dbReference type="InterPro" id="IPR003115">
    <property type="entry name" value="ParB_N"/>
</dbReference>
<proteinExistence type="predicted"/>
<organism evidence="3 4">
    <name type="scientific">Butyricicoccus intestinisimiae</name>
    <dbReference type="NCBI Taxonomy" id="2841509"/>
    <lineage>
        <taxon>Bacteria</taxon>
        <taxon>Bacillati</taxon>
        <taxon>Bacillota</taxon>
        <taxon>Clostridia</taxon>
        <taxon>Eubacteriales</taxon>
        <taxon>Butyricicoccaceae</taxon>
        <taxon>Butyricicoccus</taxon>
    </lineage>
</organism>
<dbReference type="PANTHER" id="PTHR33375">
    <property type="entry name" value="CHROMOSOME-PARTITIONING PROTEIN PARB-RELATED"/>
    <property type="match status" value="1"/>
</dbReference>
<evidence type="ECO:0000313" key="4">
    <source>
        <dbReference type="Proteomes" id="UP000783588"/>
    </source>
</evidence>
<dbReference type="PANTHER" id="PTHR33375:SF1">
    <property type="entry name" value="CHROMOSOME-PARTITIONING PROTEIN PARB-RELATED"/>
    <property type="match status" value="1"/>
</dbReference>
<sequence length="342" mass="38339">MARGGRPIIPTGGTAQRIQDQRNRSTHSIPLDKLIPYHRENVNGNPIFHDYAQEKLEQLANSLERDGQVENIIVFPSEQQPGMYEVLSGKQRTRAARLVQQKHPERNTLNATVLDLQAVKANTFALGDLTYVLTNVHRRDQLLISELGMAFEMQFQAEKHQGKAAAQGTDTLTELAQQNQTSPSFIKCARQFIPEIAIPEVIDLADSGSIPVSTASQTLTRMNKETQRALMEKLKQASEQEGWQLASYCKKKLTTAALRALKAAYDMRIAAAKDAQSNVLTENDTAFLFTDAKPKTVFKAPTKQALQRVIPEQLWGDQKAASDYLVNAMEQLKRYKEKYGEL</sequence>
<name>A0ABS6EUQ8_9FIRM</name>
<dbReference type="RefSeq" id="WP_216471138.1">
    <property type="nucleotide sequence ID" value="NZ_JAHLQI010000008.1"/>
</dbReference>
<feature type="domain" description="ParB-like N-terminal" evidence="2">
    <location>
        <begin position="27"/>
        <end position="130"/>
    </location>
</feature>
<feature type="region of interest" description="Disordered" evidence="1">
    <location>
        <begin position="1"/>
        <end position="28"/>
    </location>
</feature>
<gene>
    <name evidence="3" type="ORF">KQI75_12475</name>
</gene>
<protein>
    <submittedName>
        <fullName evidence="3">ParB N-terminal domain-containing protein</fullName>
    </submittedName>
</protein>
<dbReference type="Pfam" id="PF02195">
    <property type="entry name" value="ParB_N"/>
    <property type="match status" value="1"/>
</dbReference>
<dbReference type="EMBL" id="JAHLQI010000008">
    <property type="protein sequence ID" value="MBU5491416.1"/>
    <property type="molecule type" value="Genomic_DNA"/>
</dbReference>
<evidence type="ECO:0000313" key="3">
    <source>
        <dbReference type="EMBL" id="MBU5491416.1"/>
    </source>
</evidence>
<evidence type="ECO:0000259" key="2">
    <source>
        <dbReference type="SMART" id="SM00470"/>
    </source>
</evidence>
<dbReference type="Proteomes" id="UP000783588">
    <property type="component" value="Unassembled WGS sequence"/>
</dbReference>
<evidence type="ECO:0000256" key="1">
    <source>
        <dbReference type="SAM" id="MobiDB-lite"/>
    </source>
</evidence>
<accession>A0ABS6EUQ8</accession>
<comment type="caution">
    <text evidence="3">The sequence shown here is derived from an EMBL/GenBank/DDBJ whole genome shotgun (WGS) entry which is preliminary data.</text>
</comment>
<keyword evidence="4" id="KW-1185">Reference proteome</keyword>
<reference evidence="3 4" key="1">
    <citation type="submission" date="2021-06" db="EMBL/GenBank/DDBJ databases">
        <authorList>
            <person name="Sun Q."/>
            <person name="Li D."/>
        </authorList>
    </citation>
    <scope>NUCLEOTIDE SEQUENCE [LARGE SCALE GENOMIC DNA]</scope>
    <source>
        <strain evidence="3 4">MSJd-7</strain>
    </source>
</reference>
<dbReference type="SMART" id="SM00470">
    <property type="entry name" value="ParB"/>
    <property type="match status" value="1"/>
</dbReference>